<feature type="transmembrane region" description="Helical" evidence="9">
    <location>
        <begin position="281"/>
        <end position="302"/>
    </location>
</feature>
<dbReference type="AlphaFoldDB" id="A0A3B4XDF0"/>
<dbReference type="InterPro" id="IPR036179">
    <property type="entry name" value="Ig-like_dom_sf"/>
</dbReference>
<keyword evidence="6" id="KW-1015">Disulfide bond</keyword>
<evidence type="ECO:0000313" key="11">
    <source>
        <dbReference type="Ensembl" id="ENSSLDP00000014066.1"/>
    </source>
</evidence>
<name>A0A3B4XDF0_SERLL</name>
<dbReference type="InterPro" id="IPR003599">
    <property type="entry name" value="Ig_sub"/>
</dbReference>
<dbReference type="SMART" id="SM00409">
    <property type="entry name" value="IG"/>
    <property type="match status" value="2"/>
</dbReference>
<feature type="domain" description="Ig-like" evidence="10">
    <location>
        <begin position="181"/>
        <end position="269"/>
    </location>
</feature>
<dbReference type="Pfam" id="PF07686">
    <property type="entry name" value="V-set"/>
    <property type="match status" value="1"/>
</dbReference>
<dbReference type="InterPro" id="IPR013783">
    <property type="entry name" value="Ig-like_fold"/>
</dbReference>
<dbReference type="InterPro" id="IPR042474">
    <property type="entry name" value="A33"/>
</dbReference>
<feature type="region of interest" description="Disordered" evidence="8">
    <location>
        <begin position="323"/>
        <end position="475"/>
    </location>
</feature>
<keyword evidence="7" id="KW-0393">Immunoglobulin domain</keyword>
<keyword evidence="2 9" id="KW-0812">Transmembrane</keyword>
<keyword evidence="5 9" id="KW-0472">Membrane</keyword>
<dbReference type="PANTHER" id="PTHR44969:SF1">
    <property type="entry name" value="CELL SURFACE A33 ANTIGEN"/>
    <property type="match status" value="1"/>
</dbReference>
<dbReference type="InterPro" id="IPR007110">
    <property type="entry name" value="Ig-like_dom"/>
</dbReference>
<evidence type="ECO:0000256" key="1">
    <source>
        <dbReference type="ARBA" id="ARBA00004479"/>
    </source>
</evidence>
<evidence type="ECO:0000313" key="12">
    <source>
        <dbReference type="Proteomes" id="UP000261360"/>
    </source>
</evidence>
<keyword evidence="3" id="KW-0732">Signal</keyword>
<evidence type="ECO:0000256" key="5">
    <source>
        <dbReference type="ARBA" id="ARBA00023136"/>
    </source>
</evidence>
<protein>
    <submittedName>
        <fullName evidence="11">Cell surface A33 antigen-like</fullName>
    </submittedName>
</protein>
<evidence type="ECO:0000256" key="8">
    <source>
        <dbReference type="SAM" id="MobiDB-lite"/>
    </source>
</evidence>
<proteinExistence type="predicted"/>
<dbReference type="SMART" id="SM00408">
    <property type="entry name" value="IGc2"/>
    <property type="match status" value="1"/>
</dbReference>
<keyword evidence="12" id="KW-1185">Reference proteome</keyword>
<evidence type="ECO:0000256" key="4">
    <source>
        <dbReference type="ARBA" id="ARBA00022989"/>
    </source>
</evidence>
<dbReference type="SUPFAM" id="SSF48726">
    <property type="entry name" value="Immunoglobulin"/>
    <property type="match status" value="2"/>
</dbReference>
<evidence type="ECO:0000256" key="2">
    <source>
        <dbReference type="ARBA" id="ARBA00022692"/>
    </source>
</evidence>
<sequence>MRHRTGGSGSLFLFGVKQPHREKSLTAGFYKINVSAMKGKISSLTLLCLVLSGVGALNVNIPLETYEHARGDNITLPCSFKPSKPLTPEKLVIISWSAEAEKANAKETLILTHYSTGTTDIKSLYEGRVSVDIDIPSGKADLKLSSITLADNKVFECRVQIPKDDEGKPADTARLVVLVAPSTPICKIQGKTEYGQNINLTCLSEEGSPPPTYKWESRDVQNAPRAAHPRTTTNGGILSLYNISKETSGFFICTSSNKIRSATCNVTLAVMPPSMNIGSTAGIIAAVVAFLIILIIVIYCCCCRKKNKEEEYAMGVREEEFHDKEPVSETGRADGQDDKPADRRDRYEERSERGYDHRKDYDDRRSDYDDRRSDYDDRRSNYDDRRSDYNDRRSDYNDRRSDYEDRRTDYDDRRSDYSDRRDRYSDRNERYDDDHHYEDERRYNDHREDRYDEPYEEREKPPVPANKPPRKDYDE</sequence>
<dbReference type="OrthoDB" id="8825892at2759"/>
<dbReference type="GO" id="GO:0005886">
    <property type="term" value="C:plasma membrane"/>
    <property type="evidence" value="ECO:0007669"/>
    <property type="project" value="InterPro"/>
</dbReference>
<reference evidence="11" key="2">
    <citation type="submission" date="2025-09" db="UniProtKB">
        <authorList>
            <consortium name="Ensembl"/>
        </authorList>
    </citation>
    <scope>IDENTIFICATION</scope>
</reference>
<evidence type="ECO:0000256" key="6">
    <source>
        <dbReference type="ARBA" id="ARBA00023157"/>
    </source>
</evidence>
<keyword evidence="4 9" id="KW-1133">Transmembrane helix</keyword>
<dbReference type="RefSeq" id="XP_023270348.1">
    <property type="nucleotide sequence ID" value="XM_023414580.1"/>
</dbReference>
<dbReference type="KEGG" id="slal:111661118"/>
<feature type="domain" description="Ig-like" evidence="10">
    <location>
        <begin position="71"/>
        <end position="176"/>
    </location>
</feature>
<organism evidence="11 12">
    <name type="scientific">Seriola lalandi dorsalis</name>
    <dbReference type="NCBI Taxonomy" id="1841481"/>
    <lineage>
        <taxon>Eukaryota</taxon>
        <taxon>Metazoa</taxon>
        <taxon>Chordata</taxon>
        <taxon>Craniata</taxon>
        <taxon>Vertebrata</taxon>
        <taxon>Euteleostomi</taxon>
        <taxon>Actinopterygii</taxon>
        <taxon>Neopterygii</taxon>
        <taxon>Teleostei</taxon>
        <taxon>Neoteleostei</taxon>
        <taxon>Acanthomorphata</taxon>
        <taxon>Carangaria</taxon>
        <taxon>Carangiformes</taxon>
        <taxon>Carangidae</taxon>
        <taxon>Seriola</taxon>
    </lineage>
</organism>
<evidence type="ECO:0000256" key="3">
    <source>
        <dbReference type="ARBA" id="ARBA00022729"/>
    </source>
</evidence>
<dbReference type="InterPro" id="IPR003598">
    <property type="entry name" value="Ig_sub2"/>
</dbReference>
<comment type="subcellular location">
    <subcellularLocation>
        <location evidence="1">Membrane</location>
        <topology evidence="1">Single-pass type I membrane protein</topology>
    </subcellularLocation>
</comment>
<dbReference type="Pfam" id="PF13927">
    <property type="entry name" value="Ig_3"/>
    <property type="match status" value="1"/>
</dbReference>
<dbReference type="GeneTree" id="ENSGT00940000160248"/>
<feature type="compositionally biased region" description="Basic and acidic residues" evidence="8">
    <location>
        <begin position="323"/>
        <end position="461"/>
    </location>
</feature>
<evidence type="ECO:0000256" key="7">
    <source>
        <dbReference type="ARBA" id="ARBA00023319"/>
    </source>
</evidence>
<dbReference type="PROSITE" id="PS50835">
    <property type="entry name" value="IG_LIKE"/>
    <property type="match status" value="2"/>
</dbReference>
<evidence type="ECO:0000259" key="10">
    <source>
        <dbReference type="PROSITE" id="PS50835"/>
    </source>
</evidence>
<dbReference type="STRING" id="1841481.ENSSLDP00000014066"/>
<dbReference type="Proteomes" id="UP000261360">
    <property type="component" value="Unplaced"/>
</dbReference>
<dbReference type="Gene3D" id="2.60.40.10">
    <property type="entry name" value="Immunoglobulins"/>
    <property type="match status" value="2"/>
</dbReference>
<dbReference type="Ensembl" id="ENSSLDT00000014593.1">
    <property type="protein sequence ID" value="ENSSLDP00000014066.1"/>
    <property type="gene ID" value="ENSSLDG00000011227.1"/>
</dbReference>
<dbReference type="GeneID" id="111661118"/>
<accession>A0A3B4XDF0</accession>
<dbReference type="InterPro" id="IPR013106">
    <property type="entry name" value="Ig_V-set"/>
</dbReference>
<dbReference type="FunFam" id="2.60.40.10:FF:000095">
    <property type="entry name" value="immunoglobulin superfamily member 11 isoform X1"/>
    <property type="match status" value="1"/>
</dbReference>
<evidence type="ECO:0000256" key="9">
    <source>
        <dbReference type="SAM" id="Phobius"/>
    </source>
</evidence>
<dbReference type="PANTHER" id="PTHR44969">
    <property type="entry name" value="CELL SURFACE A33 ANTIGEN"/>
    <property type="match status" value="1"/>
</dbReference>
<reference evidence="11" key="1">
    <citation type="submission" date="2025-08" db="UniProtKB">
        <authorList>
            <consortium name="Ensembl"/>
        </authorList>
    </citation>
    <scope>IDENTIFICATION</scope>
</reference>